<sequence>MQILVDAKANQLDESKVYCRIKYIGRVTISHVLEKGKV</sequence>
<gene>
    <name evidence="1" type="ORF">SDC9_179557</name>
</gene>
<name>A0A645GZ47_9ZZZZ</name>
<organism evidence="1">
    <name type="scientific">bioreactor metagenome</name>
    <dbReference type="NCBI Taxonomy" id="1076179"/>
    <lineage>
        <taxon>unclassified sequences</taxon>
        <taxon>metagenomes</taxon>
        <taxon>ecological metagenomes</taxon>
    </lineage>
</organism>
<evidence type="ECO:0000313" key="1">
    <source>
        <dbReference type="EMBL" id="MPN32081.1"/>
    </source>
</evidence>
<dbReference type="EMBL" id="VSSQ01083894">
    <property type="protein sequence ID" value="MPN32081.1"/>
    <property type="molecule type" value="Genomic_DNA"/>
</dbReference>
<proteinExistence type="predicted"/>
<comment type="caution">
    <text evidence="1">The sequence shown here is derived from an EMBL/GenBank/DDBJ whole genome shotgun (WGS) entry which is preliminary data.</text>
</comment>
<dbReference type="AlphaFoldDB" id="A0A645GZ47"/>
<accession>A0A645GZ47</accession>
<reference evidence="1" key="1">
    <citation type="submission" date="2019-08" db="EMBL/GenBank/DDBJ databases">
        <authorList>
            <person name="Kucharzyk K."/>
            <person name="Murdoch R.W."/>
            <person name="Higgins S."/>
            <person name="Loffler F."/>
        </authorList>
    </citation>
    <scope>NUCLEOTIDE SEQUENCE</scope>
</reference>
<protein>
    <submittedName>
        <fullName evidence="1">Uncharacterized protein</fullName>
    </submittedName>
</protein>